<dbReference type="PANTHER" id="PTHR12358">
    <property type="entry name" value="SPHINGOSINE KINASE"/>
    <property type="match status" value="1"/>
</dbReference>
<keyword evidence="13" id="KW-1185">Reference proteome</keyword>
<dbReference type="Pfam" id="PF19279">
    <property type="entry name" value="YegS_C"/>
    <property type="match status" value="1"/>
</dbReference>
<comment type="similarity">
    <text evidence="2">Belongs to the diacylglycerol/lipid kinase family.</text>
</comment>
<organism evidence="12 13">
    <name type="scientific">Halobacillus campisalis</name>
    <dbReference type="NCBI Taxonomy" id="435909"/>
    <lineage>
        <taxon>Bacteria</taxon>
        <taxon>Bacillati</taxon>
        <taxon>Bacillota</taxon>
        <taxon>Bacilli</taxon>
        <taxon>Bacillales</taxon>
        <taxon>Bacillaceae</taxon>
        <taxon>Halobacillus</taxon>
    </lineage>
</organism>
<dbReference type="Proteomes" id="UP001596494">
    <property type="component" value="Unassembled WGS sequence"/>
</dbReference>
<evidence type="ECO:0000256" key="2">
    <source>
        <dbReference type="ARBA" id="ARBA00005983"/>
    </source>
</evidence>
<proteinExistence type="inferred from homology"/>
<dbReference type="InterPro" id="IPR005218">
    <property type="entry name" value="Diacylglycerol/lipid_kinase"/>
</dbReference>
<dbReference type="InterPro" id="IPR045540">
    <property type="entry name" value="YegS/DAGK_C"/>
</dbReference>
<dbReference type="PROSITE" id="PS50146">
    <property type="entry name" value="DAGK"/>
    <property type="match status" value="1"/>
</dbReference>
<dbReference type="EMBL" id="JBHTBY010000005">
    <property type="protein sequence ID" value="MFC7320272.1"/>
    <property type="molecule type" value="Genomic_DNA"/>
</dbReference>
<comment type="caution">
    <text evidence="12">The sequence shown here is derived from an EMBL/GenBank/DDBJ whole genome shotgun (WGS) entry which is preliminary data.</text>
</comment>
<keyword evidence="10" id="KW-1208">Phospholipid metabolism</keyword>
<dbReference type="Pfam" id="PF00781">
    <property type="entry name" value="DAGK_cat"/>
    <property type="match status" value="1"/>
</dbReference>
<evidence type="ECO:0000256" key="3">
    <source>
        <dbReference type="ARBA" id="ARBA00022516"/>
    </source>
</evidence>
<keyword evidence="4 12" id="KW-0808">Transferase</keyword>
<evidence type="ECO:0000256" key="6">
    <source>
        <dbReference type="ARBA" id="ARBA00022777"/>
    </source>
</evidence>
<keyword evidence="8" id="KW-0443">Lipid metabolism</keyword>
<dbReference type="InterPro" id="IPR001206">
    <property type="entry name" value="Diacylglycerol_kinase_cat_dom"/>
</dbReference>
<evidence type="ECO:0000256" key="1">
    <source>
        <dbReference type="ARBA" id="ARBA00001946"/>
    </source>
</evidence>
<protein>
    <submittedName>
        <fullName evidence="12">Diacylglycerol/lipid kinase family protein</fullName>
        <ecNumber evidence="12">2.7.1.-</ecNumber>
    </submittedName>
</protein>
<dbReference type="Gene3D" id="2.60.200.40">
    <property type="match status" value="1"/>
</dbReference>
<keyword evidence="6 12" id="KW-0418">Kinase</keyword>
<dbReference type="EC" id="2.7.1.-" evidence="12"/>
<evidence type="ECO:0000256" key="7">
    <source>
        <dbReference type="ARBA" id="ARBA00022840"/>
    </source>
</evidence>
<dbReference type="SUPFAM" id="SSF111331">
    <property type="entry name" value="NAD kinase/diacylglycerol kinase-like"/>
    <property type="match status" value="1"/>
</dbReference>
<dbReference type="RefSeq" id="WP_289214705.1">
    <property type="nucleotide sequence ID" value="NZ_JAPVRC010000001.1"/>
</dbReference>
<reference evidence="13" key="1">
    <citation type="journal article" date="2019" name="Int. J. Syst. Evol. Microbiol.">
        <title>The Global Catalogue of Microorganisms (GCM) 10K type strain sequencing project: providing services to taxonomists for standard genome sequencing and annotation.</title>
        <authorList>
            <consortium name="The Broad Institute Genomics Platform"/>
            <consortium name="The Broad Institute Genome Sequencing Center for Infectious Disease"/>
            <person name="Wu L."/>
            <person name="Ma J."/>
        </authorList>
    </citation>
    <scope>NUCLEOTIDE SEQUENCE [LARGE SCALE GENOMIC DNA]</scope>
    <source>
        <strain evidence="13">CCUG 73951</strain>
    </source>
</reference>
<evidence type="ECO:0000313" key="12">
    <source>
        <dbReference type="EMBL" id="MFC7320272.1"/>
    </source>
</evidence>
<evidence type="ECO:0000256" key="5">
    <source>
        <dbReference type="ARBA" id="ARBA00022741"/>
    </source>
</evidence>
<dbReference type="SMART" id="SM00046">
    <property type="entry name" value="DAGKc"/>
    <property type="match status" value="1"/>
</dbReference>
<sequence length="309" mass="34631">MYIVLTNPKAGNGKALKVYDSIQKDPRFKRHKCRSFHTEYEGHAELLIQSIASIHYQVIKAVIVIGGDGTIHEVINGLSKHHEIPIALIPAGSGNDFSRGVGIQKQGLELFRHIMDHPDRVSIYPGLIIEHGGEGHTGKYFFNSTGAGLDGEVVHISNDPIFRAKLKKFRLDSLHYVVALVKVLKRYYPIAVEIEIDGKKVKYKRITLVTVTNHPFFGKGMKIAPNADIYSPSFSVIIIQPLAKWKILLLFLSVFLGKHTALKEVHEVTGRSITLKVKEQGVFQVDGQTLKYKECKIEKSQHPRTILIG</sequence>
<dbReference type="NCBIfam" id="TIGR00147">
    <property type="entry name" value="YegS/Rv2252/BmrU family lipid kinase"/>
    <property type="match status" value="1"/>
</dbReference>
<evidence type="ECO:0000313" key="13">
    <source>
        <dbReference type="Proteomes" id="UP001596494"/>
    </source>
</evidence>
<evidence type="ECO:0000256" key="4">
    <source>
        <dbReference type="ARBA" id="ARBA00022679"/>
    </source>
</evidence>
<dbReference type="InterPro" id="IPR016064">
    <property type="entry name" value="NAD/diacylglycerol_kinase_sf"/>
</dbReference>
<evidence type="ECO:0000256" key="10">
    <source>
        <dbReference type="ARBA" id="ARBA00023264"/>
    </source>
</evidence>
<gene>
    <name evidence="12" type="ORF">ACFQMN_05230</name>
</gene>
<evidence type="ECO:0000256" key="8">
    <source>
        <dbReference type="ARBA" id="ARBA00023098"/>
    </source>
</evidence>
<name>A0ABW2K2B5_9BACI</name>
<dbReference type="InterPro" id="IPR017438">
    <property type="entry name" value="ATP-NAD_kinase_N"/>
</dbReference>
<evidence type="ECO:0000256" key="9">
    <source>
        <dbReference type="ARBA" id="ARBA00023209"/>
    </source>
</evidence>
<keyword evidence="9" id="KW-0594">Phospholipid biosynthesis</keyword>
<keyword evidence="3" id="KW-0444">Lipid biosynthesis</keyword>
<dbReference type="PANTHER" id="PTHR12358:SF54">
    <property type="entry name" value="SPHINGOSINE KINASE RELATED PROTEIN"/>
    <property type="match status" value="1"/>
</dbReference>
<accession>A0ABW2K2B5</accession>
<dbReference type="InterPro" id="IPR050187">
    <property type="entry name" value="Lipid_Phosphate_FormReg"/>
</dbReference>
<comment type="cofactor">
    <cofactor evidence="1">
        <name>Mg(2+)</name>
        <dbReference type="ChEBI" id="CHEBI:18420"/>
    </cofactor>
</comment>
<keyword evidence="5" id="KW-0547">Nucleotide-binding</keyword>
<keyword evidence="7" id="KW-0067">ATP-binding</keyword>
<evidence type="ECO:0000259" key="11">
    <source>
        <dbReference type="PROSITE" id="PS50146"/>
    </source>
</evidence>
<dbReference type="Gene3D" id="3.40.50.10330">
    <property type="entry name" value="Probable inorganic polyphosphate/atp-NAD kinase, domain 1"/>
    <property type="match status" value="1"/>
</dbReference>
<feature type="domain" description="DAGKc" evidence="11">
    <location>
        <begin position="1"/>
        <end position="131"/>
    </location>
</feature>
<dbReference type="GO" id="GO:0016301">
    <property type="term" value="F:kinase activity"/>
    <property type="evidence" value="ECO:0007669"/>
    <property type="project" value="UniProtKB-KW"/>
</dbReference>